<dbReference type="AlphaFoldDB" id="A0A7S3K3R9"/>
<name>A0A7S3K3R9_9STRA</name>
<sequence>MRQRLFSLVLILVVKASICLVTTPPCLPRKIGKQYSFQLQAKNNLNEDDGGYTVKQRLREEIDSPFRKVRLVLFGFSTISATVALYFSLLTIGKSAANFADAPPMQIATRDFGINIASVAVCGALTYREVIAGEKNLERIAKGGQLASLRVRPADGAPQISLSKYRNKFRLVIAAGGEDFISKLAVSLLDVDRALSQVSVRIIPILIDESGRVDVDRGTILWRQAQKEKDTTVSNSIVDFPVLSTPWTEYLNSEIATAKSQGFNVLQSGIGIYIKKNGRVLRRATGLPNWDQFIGTMDVMDGNQFGRPRF</sequence>
<evidence type="ECO:0000256" key="1">
    <source>
        <dbReference type="SAM" id="SignalP"/>
    </source>
</evidence>
<reference evidence="2" key="1">
    <citation type="submission" date="2021-01" db="EMBL/GenBank/DDBJ databases">
        <authorList>
            <person name="Corre E."/>
            <person name="Pelletier E."/>
            <person name="Niang G."/>
            <person name="Scheremetjew M."/>
            <person name="Finn R."/>
            <person name="Kale V."/>
            <person name="Holt S."/>
            <person name="Cochrane G."/>
            <person name="Meng A."/>
            <person name="Brown T."/>
            <person name="Cohen L."/>
        </authorList>
    </citation>
    <scope>NUCLEOTIDE SEQUENCE</scope>
    <source>
        <strain evidence="2">CCMP1510</strain>
    </source>
</reference>
<feature type="signal peptide" evidence="1">
    <location>
        <begin position="1"/>
        <end position="16"/>
    </location>
</feature>
<dbReference type="Pfam" id="PF11998">
    <property type="entry name" value="DUF3493"/>
    <property type="match status" value="1"/>
</dbReference>
<gene>
    <name evidence="2" type="ORF">ALAG00032_LOCUS12784</name>
</gene>
<accession>A0A7S3K3R9</accession>
<dbReference type="EMBL" id="HBIJ01019542">
    <property type="protein sequence ID" value="CAE0372002.1"/>
    <property type="molecule type" value="Transcribed_RNA"/>
</dbReference>
<dbReference type="PANTHER" id="PTHR35498">
    <property type="entry name" value="PROTEIN LOW PSII ACCUMULATION 1, CHLOROPLASTIC"/>
    <property type="match status" value="1"/>
</dbReference>
<organism evidence="2">
    <name type="scientific">Aureoumbra lagunensis</name>
    <dbReference type="NCBI Taxonomy" id="44058"/>
    <lineage>
        <taxon>Eukaryota</taxon>
        <taxon>Sar</taxon>
        <taxon>Stramenopiles</taxon>
        <taxon>Ochrophyta</taxon>
        <taxon>Pelagophyceae</taxon>
        <taxon>Pelagomonadales</taxon>
        <taxon>Aureoumbra</taxon>
    </lineage>
</organism>
<dbReference type="PANTHER" id="PTHR35498:SF1">
    <property type="entry name" value="LOW PSII ACCUMULATION-LIKE PROTEIN"/>
    <property type="match status" value="1"/>
</dbReference>
<evidence type="ECO:0000313" key="2">
    <source>
        <dbReference type="EMBL" id="CAE0372002.1"/>
    </source>
</evidence>
<dbReference type="InterPro" id="IPR021883">
    <property type="entry name" value="LPA1-like"/>
</dbReference>
<protein>
    <submittedName>
        <fullName evidence="2">Uncharacterized protein</fullName>
    </submittedName>
</protein>
<keyword evidence="1" id="KW-0732">Signal</keyword>
<proteinExistence type="predicted"/>
<feature type="chain" id="PRO_5030911998" evidence="1">
    <location>
        <begin position="17"/>
        <end position="310"/>
    </location>
</feature>